<accession>A0AAD3XRD3</accession>
<dbReference type="Proteomes" id="UP001279734">
    <property type="component" value="Unassembled WGS sequence"/>
</dbReference>
<evidence type="ECO:0000313" key="2">
    <source>
        <dbReference type="Proteomes" id="UP001279734"/>
    </source>
</evidence>
<reference evidence="1" key="1">
    <citation type="submission" date="2023-05" db="EMBL/GenBank/DDBJ databases">
        <title>Nepenthes gracilis genome sequencing.</title>
        <authorList>
            <person name="Fukushima K."/>
        </authorList>
    </citation>
    <scope>NUCLEOTIDE SEQUENCE</scope>
    <source>
        <strain evidence="1">SING2019-196</strain>
    </source>
</reference>
<evidence type="ECO:0000313" key="1">
    <source>
        <dbReference type="EMBL" id="GMH14652.1"/>
    </source>
</evidence>
<proteinExistence type="predicted"/>
<organism evidence="1 2">
    <name type="scientific">Nepenthes gracilis</name>
    <name type="common">Slender pitcher plant</name>
    <dbReference type="NCBI Taxonomy" id="150966"/>
    <lineage>
        <taxon>Eukaryota</taxon>
        <taxon>Viridiplantae</taxon>
        <taxon>Streptophyta</taxon>
        <taxon>Embryophyta</taxon>
        <taxon>Tracheophyta</taxon>
        <taxon>Spermatophyta</taxon>
        <taxon>Magnoliopsida</taxon>
        <taxon>eudicotyledons</taxon>
        <taxon>Gunneridae</taxon>
        <taxon>Pentapetalae</taxon>
        <taxon>Caryophyllales</taxon>
        <taxon>Nepenthaceae</taxon>
        <taxon>Nepenthes</taxon>
    </lineage>
</organism>
<dbReference type="EMBL" id="BSYO01000014">
    <property type="protein sequence ID" value="GMH14652.1"/>
    <property type="molecule type" value="Genomic_DNA"/>
</dbReference>
<protein>
    <submittedName>
        <fullName evidence="1">Uncharacterized protein</fullName>
    </submittedName>
</protein>
<name>A0AAD3XRD3_NEPGR</name>
<dbReference type="AlphaFoldDB" id="A0AAD3XRD3"/>
<gene>
    <name evidence="1" type="ORF">Nepgr_016493</name>
</gene>
<comment type="caution">
    <text evidence="1">The sequence shown here is derived from an EMBL/GenBank/DDBJ whole genome shotgun (WGS) entry which is preliminary data.</text>
</comment>
<keyword evidence="2" id="KW-1185">Reference proteome</keyword>
<sequence>MDKQIGMQQTGPGFAPDLGQLGAAMRYEVSDDLVPSLDQPELGLGPMMAPCPISSDRVEKSSVLSTNLQLVDRPPADAESSGFLDTVSSPSPLVAPTDHHGKALRVLSRGLGAGVEGISVAGDFELGVESAVAASHSPQDGQFIHHDSAPDLEVDLDLTPNSISHLSSKYSLDSSCIVALYVSVQVELVSVSLGDSLDGGREGWAQDVPREVQIQPASGDHLSLASSSMVLSSTNVEVVVAEPICQEPMLHAL</sequence>